<organism evidence="1">
    <name type="scientific">Vitrella brassicaformis</name>
    <dbReference type="NCBI Taxonomy" id="1169539"/>
    <lineage>
        <taxon>Eukaryota</taxon>
        <taxon>Sar</taxon>
        <taxon>Alveolata</taxon>
        <taxon>Colpodellida</taxon>
        <taxon>Vitrellaceae</taxon>
        <taxon>Vitrella</taxon>
    </lineage>
</organism>
<protein>
    <submittedName>
        <fullName evidence="1">Uncharacterized protein</fullName>
    </submittedName>
</protein>
<dbReference type="EMBL" id="HBGB01026800">
    <property type="protein sequence ID" value="CAD9060546.1"/>
    <property type="molecule type" value="Transcribed_RNA"/>
</dbReference>
<name>A0A7S1K1M7_9ALVE</name>
<gene>
    <name evidence="1" type="ORF">VBRA1451_LOCUS15616</name>
</gene>
<accession>A0A7S1K1M7</accession>
<dbReference type="AlphaFoldDB" id="A0A7S1K1M7"/>
<proteinExistence type="predicted"/>
<sequence length="110" mass="11655">MSCVTDASLNPPIPYAPRHALHAIHSPSQRQVCSPTTDAPLPLRVLCLAWLACVVMSYALACPRGHCLPIAVRLSVCLSGFLSPSSPSRSPPVALCVCVLMMLCGGCVWI</sequence>
<reference evidence="1" key="1">
    <citation type="submission" date="2021-01" db="EMBL/GenBank/DDBJ databases">
        <authorList>
            <person name="Corre E."/>
            <person name="Pelletier E."/>
            <person name="Niang G."/>
            <person name="Scheremetjew M."/>
            <person name="Finn R."/>
            <person name="Kale V."/>
            <person name="Holt S."/>
            <person name="Cochrane G."/>
            <person name="Meng A."/>
            <person name="Brown T."/>
            <person name="Cohen L."/>
        </authorList>
    </citation>
    <scope>NUCLEOTIDE SEQUENCE</scope>
    <source>
        <strain evidence="1">CCMP3346</strain>
    </source>
</reference>
<evidence type="ECO:0000313" key="1">
    <source>
        <dbReference type="EMBL" id="CAD9060546.1"/>
    </source>
</evidence>